<dbReference type="SUPFAM" id="SSF52540">
    <property type="entry name" value="P-loop containing nucleoside triphosphate hydrolases"/>
    <property type="match status" value="1"/>
</dbReference>
<accession>A0A5S3QJA2</accession>
<gene>
    <name evidence="1" type="ORF">FFL34_07160</name>
</gene>
<comment type="caution">
    <text evidence="1">The sequence shown here is derived from an EMBL/GenBank/DDBJ whole genome shotgun (WGS) entry which is preliminary data.</text>
</comment>
<sequence length="496" mass="56363">MPKKVGNVSPLTSKQQSIKKRAEKNQLTISEVLLKLSDDARSYFVTESEEVFATIPINKINQTVDISSSTFKQWLRNQYYIIFKKPVSNSHIQEVIDTICAREVMGSKAKKKIHFRICEEKGKLFIDLINDNQDVIEISESGWNMKRQQELNIHFERPNTSNSIQKPIGNGDLSKLRKYIPLEENDYKLVLSFIIGCFMPDGPYPILILQGSQGSGKSTLSKIIKSIVDPSVVMAQSPPKKEKDLFVAASYNHLLVFDNLSGIDSRMSDALCKLSTGIAMVSKKLFTDKDQATMTAKKPLILNGIDYIAKRSDLADRSIIINLPKMSSESVQAEKDLWKNFYNDLPDILGGICDVLSVILRDYNSIKLEKNSRMADFVKWVTAAESWLGYGEGEFIKCYEANKSDAALESLEQNLLAYSIYELVKSNNKLRGNSTSILKQLRDKLKTLGIEPKENWIAANKLKDSITRVEPILNRLDIYYEYKRGKERTHILYKKS</sequence>
<proteinExistence type="predicted"/>
<name>A0A5S3QJA2_9BACI</name>
<organism evidence="1 2">
    <name type="scientific">Lentibacillus cibarius</name>
    <dbReference type="NCBI Taxonomy" id="2583219"/>
    <lineage>
        <taxon>Bacteria</taxon>
        <taxon>Bacillati</taxon>
        <taxon>Bacillota</taxon>
        <taxon>Bacilli</taxon>
        <taxon>Bacillales</taxon>
        <taxon>Bacillaceae</taxon>
        <taxon>Lentibacillus</taxon>
    </lineage>
</organism>
<dbReference type="RefSeq" id="WP_138602791.1">
    <property type="nucleotide sequence ID" value="NZ_VCIA01000001.1"/>
</dbReference>
<dbReference type="AlphaFoldDB" id="A0A5S3QJA2"/>
<evidence type="ECO:0000313" key="1">
    <source>
        <dbReference type="EMBL" id="TMN21918.1"/>
    </source>
</evidence>
<dbReference type="OrthoDB" id="266913at2"/>
<evidence type="ECO:0008006" key="3">
    <source>
        <dbReference type="Google" id="ProtNLM"/>
    </source>
</evidence>
<protein>
    <recommendedName>
        <fullName evidence="3">ATP-binding protein</fullName>
    </recommendedName>
</protein>
<dbReference type="Proteomes" id="UP000306980">
    <property type="component" value="Unassembled WGS sequence"/>
</dbReference>
<evidence type="ECO:0000313" key="2">
    <source>
        <dbReference type="Proteomes" id="UP000306980"/>
    </source>
</evidence>
<dbReference type="EMBL" id="VCIA01000001">
    <property type="protein sequence ID" value="TMN21918.1"/>
    <property type="molecule type" value="Genomic_DNA"/>
</dbReference>
<reference evidence="1 2" key="1">
    <citation type="submission" date="2019-05" db="EMBL/GenBank/DDBJ databases">
        <title>Genomic analysis of Lentibacillus sp. NKC220-2.</title>
        <authorList>
            <person name="Oh Y.J."/>
        </authorList>
    </citation>
    <scope>NUCLEOTIDE SEQUENCE [LARGE SCALE GENOMIC DNA]</scope>
    <source>
        <strain evidence="1 2">NKC220-2</strain>
    </source>
</reference>
<dbReference type="InterPro" id="IPR027417">
    <property type="entry name" value="P-loop_NTPase"/>
</dbReference>